<feature type="signal peptide" evidence="2">
    <location>
        <begin position="1"/>
        <end position="18"/>
    </location>
</feature>
<name>A0A540MXS3_MALBA</name>
<keyword evidence="5" id="KW-1185">Reference proteome</keyword>
<dbReference type="PANTHER" id="PTHR11079:SF149">
    <property type="entry name" value="TRNA-SPECIFIC ADENOSINE DEAMINASE 2"/>
    <property type="match status" value="1"/>
</dbReference>
<dbReference type="InterPro" id="IPR002125">
    <property type="entry name" value="CMP_dCMP_dom"/>
</dbReference>
<proteinExistence type="predicted"/>
<organism evidence="4 5">
    <name type="scientific">Malus baccata</name>
    <name type="common">Siberian crab apple</name>
    <name type="synonym">Pyrus baccata</name>
    <dbReference type="NCBI Taxonomy" id="106549"/>
    <lineage>
        <taxon>Eukaryota</taxon>
        <taxon>Viridiplantae</taxon>
        <taxon>Streptophyta</taxon>
        <taxon>Embryophyta</taxon>
        <taxon>Tracheophyta</taxon>
        <taxon>Spermatophyta</taxon>
        <taxon>Magnoliopsida</taxon>
        <taxon>eudicotyledons</taxon>
        <taxon>Gunneridae</taxon>
        <taxon>Pentapetalae</taxon>
        <taxon>rosids</taxon>
        <taxon>fabids</taxon>
        <taxon>Rosales</taxon>
        <taxon>Rosaceae</taxon>
        <taxon>Amygdaloideae</taxon>
        <taxon>Maleae</taxon>
        <taxon>Malus</taxon>
    </lineage>
</organism>
<dbReference type="Proteomes" id="UP000315295">
    <property type="component" value="Unassembled WGS sequence"/>
</dbReference>
<dbReference type="AlphaFoldDB" id="A0A540MXS3"/>
<feature type="chain" id="PRO_5022099222" description="CMP/dCMP-type deaminase domain-containing protein" evidence="2">
    <location>
        <begin position="19"/>
        <end position="205"/>
    </location>
</feature>
<comment type="caution">
    <text evidence="4">The sequence shown here is derived from an EMBL/GenBank/DDBJ whole genome shotgun (WGS) entry which is preliminary data.</text>
</comment>
<sequence length="205" mass="23149">MKLWTALKFLLGKFSVNCINCVCHTFTSLYTPELYTHPFWPFDHITAGNSCVIVEDGKVIASGRNRTNETRNATRHAEMEAIDTLLEQWREQRLSKSQVAEKFSKCRLYVTYCADSYRRNVLMRRVQAYVYLESLISGCYARAQALKLVLTLIVSHSGGAPKGKGFKCTGGIMATEAVSLFRSFYEQGNPNAPKPHRPLAQQATQ</sequence>
<dbReference type="STRING" id="106549.A0A540MXS3"/>
<dbReference type="Pfam" id="PF00383">
    <property type="entry name" value="dCMP_cyt_deam_1"/>
    <property type="match status" value="1"/>
</dbReference>
<feature type="domain" description="CMP/dCMP-type deaminase" evidence="3">
    <location>
        <begin position="51"/>
        <end position="112"/>
    </location>
</feature>
<dbReference type="InterPro" id="IPR016193">
    <property type="entry name" value="Cytidine_deaminase-like"/>
</dbReference>
<evidence type="ECO:0000259" key="3">
    <source>
        <dbReference type="Pfam" id="PF00383"/>
    </source>
</evidence>
<dbReference type="Gene3D" id="3.40.140.10">
    <property type="entry name" value="Cytidine Deaminase, domain 2"/>
    <property type="match status" value="1"/>
</dbReference>
<evidence type="ECO:0000313" key="4">
    <source>
        <dbReference type="EMBL" id="TQE03601.1"/>
    </source>
</evidence>
<keyword evidence="2" id="KW-0732">Signal</keyword>
<dbReference type="SUPFAM" id="SSF53927">
    <property type="entry name" value="Cytidine deaminase-like"/>
    <property type="match status" value="1"/>
</dbReference>
<evidence type="ECO:0000256" key="1">
    <source>
        <dbReference type="ARBA" id="ARBA00022801"/>
    </source>
</evidence>
<dbReference type="PANTHER" id="PTHR11079">
    <property type="entry name" value="CYTOSINE DEAMINASE FAMILY MEMBER"/>
    <property type="match status" value="1"/>
</dbReference>
<gene>
    <name evidence="4" type="ORF">C1H46_010732</name>
</gene>
<dbReference type="GO" id="GO:0002100">
    <property type="term" value="P:tRNA wobble adenosine to inosine editing"/>
    <property type="evidence" value="ECO:0007669"/>
    <property type="project" value="TreeGrafter"/>
</dbReference>
<accession>A0A540MXS3</accession>
<evidence type="ECO:0000313" key="5">
    <source>
        <dbReference type="Proteomes" id="UP000315295"/>
    </source>
</evidence>
<reference evidence="4 5" key="1">
    <citation type="journal article" date="2019" name="G3 (Bethesda)">
        <title>Sequencing of a Wild Apple (Malus baccata) Genome Unravels the Differences Between Cultivated and Wild Apple Species Regarding Disease Resistance and Cold Tolerance.</title>
        <authorList>
            <person name="Chen X."/>
        </authorList>
    </citation>
    <scope>NUCLEOTIDE SEQUENCE [LARGE SCALE GENOMIC DNA]</scope>
    <source>
        <strain evidence="5">cv. Shandingzi</strain>
        <tissue evidence="4">Leaves</tissue>
    </source>
</reference>
<keyword evidence="1" id="KW-0378">Hydrolase</keyword>
<evidence type="ECO:0000256" key="2">
    <source>
        <dbReference type="SAM" id="SignalP"/>
    </source>
</evidence>
<protein>
    <recommendedName>
        <fullName evidence="3">CMP/dCMP-type deaminase domain-containing protein</fullName>
    </recommendedName>
</protein>
<dbReference type="EMBL" id="VIEB01000152">
    <property type="protein sequence ID" value="TQE03601.1"/>
    <property type="molecule type" value="Genomic_DNA"/>
</dbReference>
<dbReference type="GO" id="GO:0052717">
    <property type="term" value="F:tRNA-specific adenosine-34 deaminase activity"/>
    <property type="evidence" value="ECO:0007669"/>
    <property type="project" value="TreeGrafter"/>
</dbReference>